<name>A0A7D8V2Q8_VANHU</name>
<organism evidence="1 2">
    <name type="scientific">Vanrija humicola</name>
    <name type="common">Yeast</name>
    <name type="synonym">Cryptococcus humicola</name>
    <dbReference type="NCBI Taxonomy" id="5417"/>
    <lineage>
        <taxon>Eukaryota</taxon>
        <taxon>Fungi</taxon>
        <taxon>Dikarya</taxon>
        <taxon>Basidiomycota</taxon>
        <taxon>Agaricomycotina</taxon>
        <taxon>Tremellomycetes</taxon>
        <taxon>Trichosporonales</taxon>
        <taxon>Trichosporonaceae</taxon>
        <taxon>Vanrija</taxon>
    </lineage>
</organism>
<reference evidence="1 2" key="1">
    <citation type="journal article" date="2019" name="PLoS Genet.">
        <title>Convergent evolution of linked mating-type loci in basidiomycete fungi.</title>
        <authorList>
            <person name="Sun S."/>
            <person name="Coelho M.A."/>
            <person name="Heitman J."/>
            <person name="Nowrousian M."/>
        </authorList>
    </citation>
    <scope>NUCLEOTIDE SEQUENCE [LARGE SCALE GENOMIC DNA]</scope>
    <source>
        <strain evidence="1 2">CBS 4282</strain>
    </source>
</reference>
<dbReference type="Proteomes" id="UP000473826">
    <property type="component" value="Unassembled WGS sequence"/>
</dbReference>
<proteinExistence type="predicted"/>
<dbReference type="EMBL" id="QKWK01000003">
    <property type="protein sequence ID" value="TXT12819.1"/>
    <property type="molecule type" value="Genomic_DNA"/>
</dbReference>
<keyword evidence="2" id="KW-1185">Reference proteome</keyword>
<protein>
    <submittedName>
        <fullName evidence="1">Uncharacterized protein</fullName>
    </submittedName>
</protein>
<accession>A0A7D8V2Q8</accession>
<comment type="caution">
    <text evidence="1">The sequence shown here is derived from an EMBL/GenBank/DDBJ whole genome shotgun (WGS) entry which is preliminary data.</text>
</comment>
<sequence length="138" mass="15332">MLLRRSGRHPGPDQPLRLCAVPRHGAAHRPHRRRREMQLQRREIRAPGARGRGAAGRGHGRLLEGVGRAHGARAGELARVSAVLDWRVCFDSWCVGVGVWVWCGCARECGLTSQCMTRMYRVCAAVMGTDGRRWSPQG</sequence>
<dbReference type="AlphaFoldDB" id="A0A7D8V2Q8"/>
<gene>
    <name evidence="1" type="ORF">VHUM_01220</name>
</gene>
<evidence type="ECO:0000313" key="2">
    <source>
        <dbReference type="Proteomes" id="UP000473826"/>
    </source>
</evidence>
<evidence type="ECO:0000313" key="1">
    <source>
        <dbReference type="EMBL" id="TXT12819.1"/>
    </source>
</evidence>